<sequence length="179" mass="20845">MCKAAPKGWGLGKSQRGWMTAECLFEYFSNVFVRYLKESLKIYIQTLLRKNMKTGRKLVAVKTMLTSWNQNNKILKCSVPMISNWETLCLQDLSNWVKDRRQHINMLPKIIDVLSSEEYEIQCFKSANEEKTVFCPIENNVCSIDKNDILGKLPDPIVQEQGRKFKTIFPGKLNIYEQI</sequence>
<dbReference type="InParanoid" id="A0A6P7F9T3"/>
<dbReference type="RefSeq" id="XP_028131547.1">
    <property type="nucleotide sequence ID" value="XM_028275746.1"/>
</dbReference>
<accession>A0A6P7F9T3</accession>
<gene>
    <name evidence="1" type="primary">LOC114327212</name>
</gene>
<dbReference type="AlphaFoldDB" id="A0A6P7F9T3"/>
<reference evidence="1" key="1">
    <citation type="submission" date="2025-08" db="UniProtKB">
        <authorList>
            <consortium name="RefSeq"/>
        </authorList>
    </citation>
    <scope>IDENTIFICATION</scope>
    <source>
        <tissue evidence="1">Whole insect</tissue>
    </source>
</reference>
<organism evidence="1">
    <name type="scientific">Diabrotica virgifera virgifera</name>
    <name type="common">western corn rootworm</name>
    <dbReference type="NCBI Taxonomy" id="50390"/>
    <lineage>
        <taxon>Eukaryota</taxon>
        <taxon>Metazoa</taxon>
        <taxon>Ecdysozoa</taxon>
        <taxon>Arthropoda</taxon>
        <taxon>Hexapoda</taxon>
        <taxon>Insecta</taxon>
        <taxon>Pterygota</taxon>
        <taxon>Neoptera</taxon>
        <taxon>Endopterygota</taxon>
        <taxon>Coleoptera</taxon>
        <taxon>Polyphaga</taxon>
        <taxon>Cucujiformia</taxon>
        <taxon>Chrysomeloidea</taxon>
        <taxon>Chrysomelidae</taxon>
        <taxon>Galerucinae</taxon>
        <taxon>Diabroticina</taxon>
        <taxon>Diabroticites</taxon>
        <taxon>Diabrotica</taxon>
    </lineage>
</organism>
<protein>
    <submittedName>
        <fullName evidence="1">Uncharacterized protein LOC114327212</fullName>
    </submittedName>
</protein>
<evidence type="ECO:0000313" key="1">
    <source>
        <dbReference type="RefSeq" id="XP_028131547.1"/>
    </source>
</evidence>
<name>A0A6P7F9T3_DIAVI</name>
<proteinExistence type="predicted"/>